<reference evidence="3" key="1">
    <citation type="submission" date="2022-04" db="EMBL/GenBank/DDBJ databases">
        <title>Halocatena sp. nov., isolated from a salt lake.</title>
        <authorList>
            <person name="Cui H.-L."/>
        </authorList>
    </citation>
    <scope>NUCLEOTIDE SEQUENCE</scope>
    <source>
        <strain evidence="3">AD-1</strain>
        <plasmid evidence="3">unnamed3</plasmid>
    </source>
</reference>
<keyword evidence="1" id="KW-0560">Oxidoreductase</keyword>
<dbReference type="InterPro" id="IPR011251">
    <property type="entry name" value="Luciferase-like_dom"/>
</dbReference>
<accession>A0A8U0A7N8</accession>
<organism evidence="3 4">
    <name type="scientific">Halocatena salina</name>
    <dbReference type="NCBI Taxonomy" id="2934340"/>
    <lineage>
        <taxon>Archaea</taxon>
        <taxon>Methanobacteriati</taxon>
        <taxon>Methanobacteriota</taxon>
        <taxon>Stenosarchaea group</taxon>
        <taxon>Halobacteria</taxon>
        <taxon>Halobacteriales</taxon>
        <taxon>Natronomonadaceae</taxon>
        <taxon>Halocatena</taxon>
    </lineage>
</organism>
<dbReference type="Proteomes" id="UP000831768">
    <property type="component" value="Plasmid unnamed3"/>
</dbReference>
<evidence type="ECO:0000313" key="4">
    <source>
        <dbReference type="Proteomes" id="UP000831768"/>
    </source>
</evidence>
<geneLocation type="plasmid" evidence="3 4">
    <name>unnamed3</name>
</geneLocation>
<dbReference type="CDD" id="cd01097">
    <property type="entry name" value="Tetrahydromethanopterin_reductase"/>
    <property type="match status" value="1"/>
</dbReference>
<dbReference type="PANTHER" id="PTHR43244">
    <property type="match status" value="1"/>
</dbReference>
<keyword evidence="3" id="KW-0614">Plasmid</keyword>
<dbReference type="InterPro" id="IPR023909">
    <property type="entry name" value="F420_NP1902A"/>
</dbReference>
<evidence type="ECO:0000256" key="1">
    <source>
        <dbReference type="ARBA" id="ARBA00023002"/>
    </source>
</evidence>
<protein>
    <submittedName>
        <fullName evidence="3">TIGR04024 family LLM class F420-dependent oxidoreductase</fullName>
    </submittedName>
</protein>
<dbReference type="NCBIfam" id="TIGR04024">
    <property type="entry name" value="F420_NP1902A"/>
    <property type="match status" value="1"/>
</dbReference>
<dbReference type="Gene3D" id="3.20.20.30">
    <property type="entry name" value="Luciferase-like domain"/>
    <property type="match status" value="1"/>
</dbReference>
<dbReference type="KEGG" id="haad:MW046_17775"/>
<dbReference type="InterPro" id="IPR050564">
    <property type="entry name" value="F420-G6PD/mer"/>
</dbReference>
<dbReference type="EMBL" id="CP096022">
    <property type="protein sequence ID" value="UPM45200.1"/>
    <property type="molecule type" value="Genomic_DNA"/>
</dbReference>
<evidence type="ECO:0000313" key="3">
    <source>
        <dbReference type="EMBL" id="UPM45200.1"/>
    </source>
</evidence>
<dbReference type="GeneID" id="71929936"/>
<dbReference type="PANTHER" id="PTHR43244:SF1">
    <property type="entry name" value="5,10-METHYLENETETRAHYDROMETHANOPTERIN REDUCTASE"/>
    <property type="match status" value="1"/>
</dbReference>
<sequence>MTVPLDLVVSVSDHDSLDGVAAQARRAEEHGFERVSAGETTGWDMVTTFAVIGERTDHIGLSNDVLSPYGRSPTVLAQTALTMHEATGRRFRLGLGTSSPAIAERWHGVAFDRPLRRLRETIDIVRAVYEGGSVSYDGEVYQLGGLSYDRSVPENPPPIDVAALGPKAVELAGRFADGWVPQLFTVAGLNERMDDLRRGAELGSRDPADLRVAPLVRCFASDDPERAREETRMMVAFLIGAYGPFYGQSIAEQGYEDVVGEIRAAWEDRDLATMASALPDDLLDGVAAAGTPEEVCERVKQFANIDNVSAVRIGFVRGMGPKDKQTTMEALEEIL</sequence>
<proteinExistence type="predicted"/>
<evidence type="ECO:0000259" key="2">
    <source>
        <dbReference type="Pfam" id="PF00296"/>
    </source>
</evidence>
<dbReference type="AlphaFoldDB" id="A0A8U0A7N8"/>
<keyword evidence="4" id="KW-1185">Reference proteome</keyword>
<name>A0A8U0A7N8_9EURY</name>
<dbReference type="GO" id="GO:0016705">
    <property type="term" value="F:oxidoreductase activity, acting on paired donors, with incorporation or reduction of molecular oxygen"/>
    <property type="evidence" value="ECO:0007669"/>
    <property type="project" value="InterPro"/>
</dbReference>
<dbReference type="RefSeq" id="WP_247995854.1">
    <property type="nucleotide sequence ID" value="NZ_CP096022.1"/>
</dbReference>
<gene>
    <name evidence="3" type="ORF">MW046_17775</name>
</gene>
<dbReference type="SUPFAM" id="SSF51679">
    <property type="entry name" value="Bacterial luciferase-like"/>
    <property type="match status" value="1"/>
</dbReference>
<feature type="domain" description="Luciferase-like" evidence="2">
    <location>
        <begin position="15"/>
        <end position="304"/>
    </location>
</feature>
<dbReference type="Pfam" id="PF00296">
    <property type="entry name" value="Bac_luciferase"/>
    <property type="match status" value="1"/>
</dbReference>
<dbReference type="InterPro" id="IPR036661">
    <property type="entry name" value="Luciferase-like_sf"/>
</dbReference>